<comment type="caution">
    <text evidence="1">The sequence shown here is derived from an EMBL/GenBank/DDBJ whole genome shotgun (WGS) entry which is preliminary data.</text>
</comment>
<proteinExistence type="predicted"/>
<dbReference type="AlphaFoldDB" id="A0A211URK6"/>
<evidence type="ECO:0000313" key="2">
    <source>
        <dbReference type="Proteomes" id="UP000194857"/>
    </source>
</evidence>
<accession>A0A211URK6</accession>
<sequence>MTRRAAINAEARAIINKHFPIERGCSCGCGDPGWRLEEANPERFARYYRLLTAVLKKVKS</sequence>
<name>A0A211URK6_PSEAI</name>
<gene>
    <name evidence="1" type="ORF">CAZ10_14875</name>
</gene>
<reference evidence="1 2" key="1">
    <citation type="submission" date="2017-05" db="EMBL/GenBank/DDBJ databases">
        <authorList>
            <person name="Song R."/>
            <person name="Chenine A.L."/>
            <person name="Ruprecht R.M."/>
        </authorList>
    </citation>
    <scope>NUCLEOTIDE SEQUENCE [LARGE SCALE GENOMIC DNA]</scope>
    <source>
        <strain evidence="1 2">S567_C10_BS</strain>
    </source>
</reference>
<dbReference type="Proteomes" id="UP000194857">
    <property type="component" value="Unassembled WGS sequence"/>
</dbReference>
<evidence type="ECO:0000313" key="1">
    <source>
        <dbReference type="EMBL" id="OTI62007.1"/>
    </source>
</evidence>
<dbReference type="EMBL" id="NFFZ01000006">
    <property type="protein sequence ID" value="OTI62007.1"/>
    <property type="molecule type" value="Genomic_DNA"/>
</dbReference>
<organism evidence="1 2">
    <name type="scientific">Pseudomonas aeruginosa</name>
    <dbReference type="NCBI Taxonomy" id="287"/>
    <lineage>
        <taxon>Bacteria</taxon>
        <taxon>Pseudomonadati</taxon>
        <taxon>Pseudomonadota</taxon>
        <taxon>Gammaproteobacteria</taxon>
        <taxon>Pseudomonadales</taxon>
        <taxon>Pseudomonadaceae</taxon>
        <taxon>Pseudomonas</taxon>
    </lineage>
</organism>
<protein>
    <submittedName>
        <fullName evidence="1">Uncharacterized protein</fullName>
    </submittedName>
</protein>